<evidence type="ECO:0000313" key="2">
    <source>
        <dbReference type="Proteomes" id="UP000185770"/>
    </source>
</evidence>
<protein>
    <submittedName>
        <fullName evidence="1">Uncharacterized protein</fullName>
    </submittedName>
</protein>
<proteinExistence type="predicted"/>
<name>A0A1Q4NVN4_SERMA</name>
<dbReference type="RefSeq" id="WP_073534096.1">
    <property type="nucleotide sequence ID" value="NZ_MJAO01000025.1"/>
</dbReference>
<accession>A0A1Q4NVN4</accession>
<sequence length="102" mass="11329">MTVPKAPERGSCDVAHFLRNNAAGFHRLVEQDRRSERAGSFFHDIPYQCVLVKLNGPKHFGMLTSGCIGLNGAAFVIKKDIGMRVLLMGSDAEKDMAVRLRR</sequence>
<evidence type="ECO:0000313" key="1">
    <source>
        <dbReference type="EMBL" id="OKB64938.1"/>
    </source>
</evidence>
<comment type="caution">
    <text evidence="1">The sequence shown here is derived from an EMBL/GenBank/DDBJ whole genome shotgun (WGS) entry which is preliminary data.</text>
</comment>
<organism evidence="1 2">
    <name type="scientific">Serratia marcescens</name>
    <dbReference type="NCBI Taxonomy" id="615"/>
    <lineage>
        <taxon>Bacteria</taxon>
        <taxon>Pseudomonadati</taxon>
        <taxon>Pseudomonadota</taxon>
        <taxon>Gammaproteobacteria</taxon>
        <taxon>Enterobacterales</taxon>
        <taxon>Yersiniaceae</taxon>
        <taxon>Serratia</taxon>
    </lineage>
</organism>
<reference evidence="1 2" key="1">
    <citation type="submission" date="2016-09" db="EMBL/GenBank/DDBJ databases">
        <title>Serratia marcescens MSU-97 and epiphytic antimycotic-producing bacteria.</title>
        <authorList>
            <person name="Matilla M.A."/>
        </authorList>
    </citation>
    <scope>NUCLEOTIDE SEQUENCE [LARGE SCALE GENOMIC DNA]</scope>
    <source>
        <strain evidence="1 2">MSU-97</strain>
    </source>
</reference>
<dbReference type="Proteomes" id="UP000185770">
    <property type="component" value="Unassembled WGS sequence"/>
</dbReference>
<gene>
    <name evidence="1" type="ORF">BHU62_20115</name>
</gene>
<dbReference type="EMBL" id="MJAO01000025">
    <property type="protein sequence ID" value="OKB64938.1"/>
    <property type="molecule type" value="Genomic_DNA"/>
</dbReference>
<dbReference type="AlphaFoldDB" id="A0A1Q4NVN4"/>